<feature type="compositionally biased region" description="Basic and acidic residues" evidence="1">
    <location>
        <begin position="160"/>
        <end position="179"/>
    </location>
</feature>
<organism evidence="2 3">
    <name type="scientific">Geodia barretti</name>
    <name type="common">Barrett's horny sponge</name>
    <dbReference type="NCBI Taxonomy" id="519541"/>
    <lineage>
        <taxon>Eukaryota</taxon>
        <taxon>Metazoa</taxon>
        <taxon>Porifera</taxon>
        <taxon>Demospongiae</taxon>
        <taxon>Heteroscleromorpha</taxon>
        <taxon>Tetractinellida</taxon>
        <taxon>Astrophorina</taxon>
        <taxon>Geodiidae</taxon>
        <taxon>Geodia</taxon>
    </lineage>
</organism>
<evidence type="ECO:0000313" key="2">
    <source>
        <dbReference type="EMBL" id="CAI8039538.1"/>
    </source>
</evidence>
<name>A0AA35T127_GEOBA</name>
<feature type="region of interest" description="Disordered" evidence="1">
    <location>
        <begin position="243"/>
        <end position="378"/>
    </location>
</feature>
<keyword evidence="3" id="KW-1185">Reference proteome</keyword>
<dbReference type="EMBL" id="CASHTH010003047">
    <property type="protein sequence ID" value="CAI8039538.1"/>
    <property type="molecule type" value="Genomic_DNA"/>
</dbReference>
<reference evidence="2" key="1">
    <citation type="submission" date="2023-03" db="EMBL/GenBank/DDBJ databases">
        <authorList>
            <person name="Steffen K."/>
            <person name="Cardenas P."/>
        </authorList>
    </citation>
    <scope>NUCLEOTIDE SEQUENCE</scope>
</reference>
<feature type="compositionally biased region" description="Low complexity" evidence="1">
    <location>
        <begin position="358"/>
        <end position="369"/>
    </location>
</feature>
<feature type="compositionally biased region" description="Basic and acidic residues" evidence="1">
    <location>
        <begin position="99"/>
        <end position="110"/>
    </location>
</feature>
<gene>
    <name evidence="2" type="ORF">GBAR_LOCUS21999</name>
</gene>
<proteinExistence type="predicted"/>
<feature type="compositionally biased region" description="Acidic residues" evidence="1">
    <location>
        <begin position="88"/>
        <end position="97"/>
    </location>
</feature>
<comment type="caution">
    <text evidence="2">The sequence shown here is derived from an EMBL/GenBank/DDBJ whole genome shotgun (WGS) entry which is preliminary data.</text>
</comment>
<evidence type="ECO:0000256" key="1">
    <source>
        <dbReference type="SAM" id="MobiDB-lite"/>
    </source>
</evidence>
<evidence type="ECO:0000313" key="3">
    <source>
        <dbReference type="Proteomes" id="UP001174909"/>
    </source>
</evidence>
<feature type="compositionally biased region" description="Basic and acidic residues" evidence="1">
    <location>
        <begin position="261"/>
        <end position="288"/>
    </location>
</feature>
<protein>
    <submittedName>
        <fullName evidence="2">Uncharacterized protein</fullName>
    </submittedName>
</protein>
<dbReference type="AlphaFoldDB" id="A0AA35T127"/>
<feature type="region of interest" description="Disordered" evidence="1">
    <location>
        <begin position="66"/>
        <end position="200"/>
    </location>
</feature>
<dbReference type="Proteomes" id="UP001174909">
    <property type="component" value="Unassembled WGS sequence"/>
</dbReference>
<accession>A0AA35T127</accession>
<sequence>MGRRRRPFSGGREGSATEGKWCIIYSWSKSYMHFKKDCLEQLSLPLGPGVSAMQLKLNRRNGVTWTQTVTKEDEEEEVLSEPAATGAMEEEDYDPGSESEQRDRKKDSKASKKKTAATRAASAREKEDSDSGSEPQQRDRKDKKTIRKQNAATGAALTDSARKDYDPGSESEQRDKDKSGCSQNKVTAVGGGKQRKGPKSLKKVATFYVDYDHSYVQASAKAKDVASSELSKSLLQEIMSNGPLLCSSPVTQSEAEDDNITESKETKERNESTESKEINGSKESKEGEQNCGEEGPAPDHGGSGLRRESSWDTWETVQSPPPMGYHHRMQPPLHYPHHYSYLDLPPSKRQRSDEDSMSDVASSHLSSHSTDPGTMCSR</sequence>